<dbReference type="KEGG" id="bmeg:BG04_2981"/>
<dbReference type="AlphaFoldDB" id="A0A0B6AQL3"/>
<dbReference type="GeneID" id="93641047"/>
<evidence type="ECO:0000313" key="1">
    <source>
        <dbReference type="EMBL" id="AJI23402.1"/>
    </source>
</evidence>
<protein>
    <recommendedName>
        <fullName evidence="3">DUF2929 domain-containing protein</fullName>
    </recommendedName>
</protein>
<proteinExistence type="predicted"/>
<evidence type="ECO:0000313" key="2">
    <source>
        <dbReference type="Proteomes" id="UP000031829"/>
    </source>
</evidence>
<dbReference type="InterPro" id="IPR021324">
    <property type="entry name" value="DUF2929"/>
</dbReference>
<accession>A0A0B6AQL3</accession>
<dbReference type="EMBL" id="CP009920">
    <property type="protein sequence ID" value="AJI23402.1"/>
    <property type="molecule type" value="Genomic_DNA"/>
</dbReference>
<name>A0A0B6AQL3_PRIM2</name>
<dbReference type="Pfam" id="PF11151">
    <property type="entry name" value="DUF2929"/>
    <property type="match status" value="1"/>
</dbReference>
<dbReference type="RefSeq" id="WP_013055400.1">
    <property type="nucleotide sequence ID" value="NZ_BCVB01000007.1"/>
</dbReference>
<sequence length="62" mass="6671">MRVVMAFVWGFLLMNMAVYVISAMTGGTYSFATASILGVVFTLVVILIGELGVPNKPANNHH</sequence>
<dbReference type="Proteomes" id="UP000031829">
    <property type="component" value="Chromosome"/>
</dbReference>
<organism evidence="1 2">
    <name type="scientific">Priestia megaterium (strain ATCC 14581 / DSM 32 / CCUG 1817 / JCM 2506 / NBRC 15308 / NCIMB 9376 / NCTC 10342 / NRRL B-14308 / VKM B-512 / Ford 19)</name>
    <name type="common">Bacillus megaterium</name>
    <dbReference type="NCBI Taxonomy" id="1348623"/>
    <lineage>
        <taxon>Bacteria</taxon>
        <taxon>Bacillati</taxon>
        <taxon>Bacillota</taxon>
        <taxon>Bacilli</taxon>
        <taxon>Bacillales</taxon>
        <taxon>Bacillaceae</taxon>
        <taxon>Priestia</taxon>
    </lineage>
</organism>
<dbReference type="HOGENOM" id="CLU_174715_4_1_9"/>
<gene>
    <name evidence="1" type="ORF">BG04_2981</name>
</gene>
<reference evidence="1 2" key="1">
    <citation type="journal article" date="2015" name="Genome Announc.">
        <title>Complete genome sequences for 35 biothreat assay-relevant bacillus species.</title>
        <authorList>
            <person name="Johnson S.L."/>
            <person name="Daligault H.E."/>
            <person name="Davenport K.W."/>
            <person name="Jaissle J."/>
            <person name="Frey K.G."/>
            <person name="Ladner J.T."/>
            <person name="Broomall S.M."/>
            <person name="Bishop-Lilly K.A."/>
            <person name="Bruce D.C."/>
            <person name="Gibbons H.S."/>
            <person name="Coyne S.R."/>
            <person name="Lo C.C."/>
            <person name="Meincke L."/>
            <person name="Munk A.C."/>
            <person name="Koroleva G.I."/>
            <person name="Rosenzweig C.N."/>
            <person name="Palacios G.F."/>
            <person name="Redden C.L."/>
            <person name="Minogue T.D."/>
            <person name="Chain P.S."/>
        </authorList>
    </citation>
    <scope>NUCLEOTIDE SEQUENCE [LARGE SCALE GENOMIC DNA]</scope>
    <source>
        <strain evidence="2">ATCC 14581 / DSM 32 / JCM 2506 / NBRC 15308 / NCIMB 9376 / NCTC 10342 / NRRL B-14308 / VKM B-512</strain>
    </source>
</reference>
<evidence type="ECO:0008006" key="3">
    <source>
        <dbReference type="Google" id="ProtNLM"/>
    </source>
</evidence>